<proteinExistence type="predicted"/>
<gene>
    <name evidence="1" type="ORF">DRBB29_0718</name>
</gene>
<reference evidence="1 2" key="1">
    <citation type="submission" date="2017-09" db="EMBL/GenBank/DDBJ databases">
        <title>Comparative genomics and methylome analysis of the gut commensal Bifidobacterium breve.</title>
        <authorList>
            <person name="Bottacini F."/>
            <person name="Morrissey R."/>
            <person name="Roberts R.J."/>
            <person name="James K."/>
            <person name="van Breen J."/>
            <person name="Egan M."/>
            <person name="Lambert J."/>
            <person name="van Limpt K."/>
            <person name="Stanton C."/>
            <person name="Knol J."/>
            <person name="O' Connell Motherway M."/>
            <person name="van Sinderen D."/>
        </authorList>
    </citation>
    <scope>NUCLEOTIDE SEQUENCE [LARGE SCALE GENOMIC DNA]</scope>
    <source>
        <strain evidence="1 2">DRBB29</strain>
    </source>
</reference>
<dbReference type="AlphaFoldDB" id="A0AAN1IFW1"/>
<dbReference type="Proteomes" id="UP000232496">
    <property type="component" value="Chromosome"/>
</dbReference>
<protein>
    <recommendedName>
        <fullName evidence="3">PhnA protein</fullName>
    </recommendedName>
</protein>
<evidence type="ECO:0008006" key="3">
    <source>
        <dbReference type="Google" id="ProtNLM"/>
    </source>
</evidence>
<sequence length="258" mass="29503">MFITTEPCQYCGSRQVEAPWTLCRDCRRVYAKTLHRLRRDMMLLQQVSRHAYKLGEPGAGGKPQGGAAPAPINLHAQDMLDQIEDGLQDMWNETGVESRPRWQTLLRDSPRRLPDLCRASRSGHWLTWLIHTCERIEPLVDRRPRTRRIIGVCPECGREVMAAKGESLLLCKCGNPINVAELRERTAEAVNRYHKTLTPTGCSEWLRDDYGLDVPAMTVKNWLRRGKLPSAKPIADDGYYEFDIRETVAMAMSVSKRQ</sequence>
<accession>A0AAN1IFW1</accession>
<evidence type="ECO:0000313" key="2">
    <source>
        <dbReference type="Proteomes" id="UP000232496"/>
    </source>
</evidence>
<name>A0AAN1IFW1_BIFBR</name>
<dbReference type="EMBL" id="CP023198">
    <property type="protein sequence ID" value="AUE18278.1"/>
    <property type="molecule type" value="Genomic_DNA"/>
</dbReference>
<organism evidence="1 2">
    <name type="scientific">Bifidobacterium breve</name>
    <dbReference type="NCBI Taxonomy" id="1685"/>
    <lineage>
        <taxon>Bacteria</taxon>
        <taxon>Bacillati</taxon>
        <taxon>Actinomycetota</taxon>
        <taxon>Actinomycetes</taxon>
        <taxon>Bifidobacteriales</taxon>
        <taxon>Bifidobacteriaceae</taxon>
        <taxon>Bifidobacterium</taxon>
    </lineage>
</organism>
<evidence type="ECO:0000313" key="1">
    <source>
        <dbReference type="EMBL" id="AUE18278.1"/>
    </source>
</evidence>
<dbReference type="RefSeq" id="WP_106621519.1">
    <property type="nucleotide sequence ID" value="NZ_CP021552.1"/>
</dbReference>